<comment type="caution">
    <text evidence="2">The sequence shown here is derived from an EMBL/GenBank/DDBJ whole genome shotgun (WGS) entry which is preliminary data.</text>
</comment>
<evidence type="ECO:0000256" key="1">
    <source>
        <dbReference type="SAM" id="Phobius"/>
    </source>
</evidence>
<dbReference type="RefSeq" id="WP_194557037.1">
    <property type="nucleotide sequence ID" value="NZ_JADKMY010000003.1"/>
</dbReference>
<accession>A0ABR9ZL19</accession>
<feature type="transmembrane region" description="Helical" evidence="1">
    <location>
        <begin position="28"/>
        <end position="45"/>
    </location>
</feature>
<evidence type="ECO:0008006" key="4">
    <source>
        <dbReference type="Google" id="ProtNLM"/>
    </source>
</evidence>
<keyword evidence="1" id="KW-0812">Transmembrane</keyword>
<keyword evidence="1" id="KW-1133">Transmembrane helix</keyword>
<proteinExistence type="predicted"/>
<sequence>MKNLSTYAAIVLAILSILVVFMKIGNPTVPLLLLVAAVIVGYFGSRQEK</sequence>
<feature type="transmembrane region" description="Helical" evidence="1">
    <location>
        <begin position="7"/>
        <end position="22"/>
    </location>
</feature>
<gene>
    <name evidence="2" type="ORF">IRY30_08645</name>
</gene>
<organism evidence="2 3">
    <name type="scientific">Corynebacterium suicordis DSM 45110</name>
    <dbReference type="NCBI Taxonomy" id="1121369"/>
    <lineage>
        <taxon>Bacteria</taxon>
        <taxon>Bacillati</taxon>
        <taxon>Actinomycetota</taxon>
        <taxon>Actinomycetes</taxon>
        <taxon>Mycobacteriales</taxon>
        <taxon>Corynebacteriaceae</taxon>
        <taxon>Corynebacterium</taxon>
    </lineage>
</organism>
<name>A0ABR9ZL19_9CORY</name>
<evidence type="ECO:0000313" key="2">
    <source>
        <dbReference type="EMBL" id="MBF4554133.1"/>
    </source>
</evidence>
<reference evidence="2 3" key="1">
    <citation type="submission" date="2020-10" db="EMBL/GenBank/DDBJ databases">
        <title>Novel species in genus Corynebacterium.</title>
        <authorList>
            <person name="Zhang G."/>
        </authorList>
    </citation>
    <scope>NUCLEOTIDE SEQUENCE [LARGE SCALE GENOMIC DNA]</scope>
    <source>
        <strain evidence="2 3">DSM 45110</strain>
    </source>
</reference>
<protein>
    <recommendedName>
        <fullName evidence="4">Secreted protein</fullName>
    </recommendedName>
</protein>
<keyword evidence="1" id="KW-0472">Membrane</keyword>
<keyword evidence="3" id="KW-1185">Reference proteome</keyword>
<dbReference type="Proteomes" id="UP000635902">
    <property type="component" value="Unassembled WGS sequence"/>
</dbReference>
<evidence type="ECO:0000313" key="3">
    <source>
        <dbReference type="Proteomes" id="UP000635902"/>
    </source>
</evidence>
<dbReference type="EMBL" id="JADKMY010000003">
    <property type="protein sequence ID" value="MBF4554133.1"/>
    <property type="molecule type" value="Genomic_DNA"/>
</dbReference>